<name>A0ABN8PLT8_9CNID</name>
<feature type="region of interest" description="Disordered" evidence="1">
    <location>
        <begin position="1"/>
        <end position="55"/>
    </location>
</feature>
<reference evidence="2 3" key="1">
    <citation type="submission" date="2022-05" db="EMBL/GenBank/DDBJ databases">
        <authorList>
            <consortium name="Genoscope - CEA"/>
            <person name="William W."/>
        </authorList>
    </citation>
    <scope>NUCLEOTIDE SEQUENCE [LARGE SCALE GENOMIC DNA]</scope>
</reference>
<organism evidence="2 3">
    <name type="scientific">Porites evermanni</name>
    <dbReference type="NCBI Taxonomy" id="104178"/>
    <lineage>
        <taxon>Eukaryota</taxon>
        <taxon>Metazoa</taxon>
        <taxon>Cnidaria</taxon>
        <taxon>Anthozoa</taxon>
        <taxon>Hexacorallia</taxon>
        <taxon>Scleractinia</taxon>
        <taxon>Fungiina</taxon>
        <taxon>Poritidae</taxon>
        <taxon>Porites</taxon>
    </lineage>
</organism>
<evidence type="ECO:0000313" key="3">
    <source>
        <dbReference type="Proteomes" id="UP001159427"/>
    </source>
</evidence>
<dbReference type="EMBL" id="CALNXI010000912">
    <property type="protein sequence ID" value="CAH3146519.1"/>
    <property type="molecule type" value="Genomic_DNA"/>
</dbReference>
<protein>
    <submittedName>
        <fullName evidence="2">Uncharacterized protein</fullName>
    </submittedName>
</protein>
<gene>
    <name evidence="2" type="ORF">PEVE_00043968</name>
</gene>
<dbReference type="Proteomes" id="UP001159427">
    <property type="component" value="Unassembled WGS sequence"/>
</dbReference>
<proteinExistence type="predicted"/>
<sequence length="151" mass="16695">MIKDNKEVAQSVSAGPPMRQGSKKSQPLLSPDTSVEHGLLQVPNTTNTERNSPIKDSAITNQDLAENYCLSANPLLTSQYKFQDEMGEQSKLAKFEKRFPARADLNFGKSQKSHDAKSGDYGECSIKRIPLSSRNVRLCDASFVRSCIVVM</sequence>
<evidence type="ECO:0000256" key="1">
    <source>
        <dbReference type="SAM" id="MobiDB-lite"/>
    </source>
</evidence>
<comment type="caution">
    <text evidence="2">The sequence shown here is derived from an EMBL/GenBank/DDBJ whole genome shotgun (WGS) entry which is preliminary data.</text>
</comment>
<evidence type="ECO:0000313" key="2">
    <source>
        <dbReference type="EMBL" id="CAH3146519.1"/>
    </source>
</evidence>
<feature type="compositionally biased region" description="Polar residues" evidence="1">
    <location>
        <begin position="42"/>
        <end position="51"/>
    </location>
</feature>
<keyword evidence="3" id="KW-1185">Reference proteome</keyword>
<accession>A0ABN8PLT8</accession>
<feature type="compositionally biased region" description="Polar residues" evidence="1">
    <location>
        <begin position="23"/>
        <end position="33"/>
    </location>
</feature>